<keyword evidence="2" id="KW-1185">Reference proteome</keyword>
<protein>
    <submittedName>
        <fullName evidence="1">Uncharacterized protein</fullName>
    </submittedName>
</protein>
<dbReference type="AlphaFoldDB" id="A0A9Q0N5V6"/>
<proteinExistence type="predicted"/>
<accession>A0A9Q0N5V6</accession>
<organism evidence="1 2">
    <name type="scientific">Pseudolycoriella hygida</name>
    <dbReference type="NCBI Taxonomy" id="35572"/>
    <lineage>
        <taxon>Eukaryota</taxon>
        <taxon>Metazoa</taxon>
        <taxon>Ecdysozoa</taxon>
        <taxon>Arthropoda</taxon>
        <taxon>Hexapoda</taxon>
        <taxon>Insecta</taxon>
        <taxon>Pterygota</taxon>
        <taxon>Neoptera</taxon>
        <taxon>Endopterygota</taxon>
        <taxon>Diptera</taxon>
        <taxon>Nematocera</taxon>
        <taxon>Sciaroidea</taxon>
        <taxon>Sciaridae</taxon>
        <taxon>Pseudolycoriella</taxon>
    </lineage>
</organism>
<feature type="non-terminal residue" evidence="1">
    <location>
        <position position="1"/>
    </location>
</feature>
<evidence type="ECO:0000313" key="1">
    <source>
        <dbReference type="EMBL" id="KAJ6644146.1"/>
    </source>
</evidence>
<comment type="caution">
    <text evidence="1">The sequence shown here is derived from an EMBL/GenBank/DDBJ whole genome shotgun (WGS) entry which is preliminary data.</text>
</comment>
<dbReference type="EMBL" id="WJQU01000002">
    <property type="protein sequence ID" value="KAJ6644146.1"/>
    <property type="molecule type" value="Genomic_DNA"/>
</dbReference>
<name>A0A9Q0N5V6_9DIPT</name>
<sequence length="204" mass="21984">MNDLFGGLKKISIPSCNEEPCNIVQGTPLITYLIFATESPKVTQGEPFKIYTNGYITTFMDGYGSKFGTGLTSDTDLSKYNLSPTLSLKPMQVTTAKVPLVAHRIDPKIGPFPSTGNKLLKYMINVGNATHFITVLNHVRNANGKILDLVSLSAGDEAAISSAEPIMIAIASAIDIKFNDIFGGLRKISIPSCKKEPCDIVQGK</sequence>
<gene>
    <name evidence="1" type="ORF">Bhyg_09112</name>
</gene>
<evidence type="ECO:0000313" key="2">
    <source>
        <dbReference type="Proteomes" id="UP001151699"/>
    </source>
</evidence>
<dbReference type="Proteomes" id="UP001151699">
    <property type="component" value="Chromosome B"/>
</dbReference>
<reference evidence="1" key="1">
    <citation type="submission" date="2022-07" db="EMBL/GenBank/DDBJ databases">
        <authorList>
            <person name="Trinca V."/>
            <person name="Uliana J.V.C."/>
            <person name="Torres T.T."/>
            <person name="Ward R.J."/>
            <person name="Monesi N."/>
        </authorList>
    </citation>
    <scope>NUCLEOTIDE SEQUENCE</scope>
    <source>
        <strain evidence="1">HSMRA1968</strain>
        <tissue evidence="1">Whole embryos</tissue>
    </source>
</reference>